<proteinExistence type="predicted"/>
<feature type="compositionally biased region" description="Polar residues" evidence="1">
    <location>
        <begin position="39"/>
        <end position="52"/>
    </location>
</feature>
<gene>
    <name evidence="2" type="ORF">AFUS01_LOCUS26716</name>
</gene>
<dbReference type="EMBL" id="CAJVCH010360210">
    <property type="protein sequence ID" value="CAG7816081.1"/>
    <property type="molecule type" value="Genomic_DNA"/>
</dbReference>
<sequence>MSPFPNKIIYCYGERQSELFEGLKKDLEEEKGMDGANDDVSNNEPNTSTNITLLDDKPSVQIEFVKGFEYDIPEENTIPTILVLDDLMDGVSKNKAVVDLFTRGSHHRSISVFLLVQNFFFPNMRTITLN</sequence>
<dbReference type="Proteomes" id="UP000708208">
    <property type="component" value="Unassembled WGS sequence"/>
</dbReference>
<dbReference type="AlphaFoldDB" id="A0A8J2KMC4"/>
<evidence type="ECO:0000256" key="1">
    <source>
        <dbReference type="SAM" id="MobiDB-lite"/>
    </source>
</evidence>
<keyword evidence="3" id="KW-1185">Reference proteome</keyword>
<protein>
    <submittedName>
        <fullName evidence="2">Uncharacterized protein</fullName>
    </submittedName>
</protein>
<comment type="caution">
    <text evidence="2">The sequence shown here is derived from an EMBL/GenBank/DDBJ whole genome shotgun (WGS) entry which is preliminary data.</text>
</comment>
<organism evidence="2 3">
    <name type="scientific">Allacma fusca</name>
    <dbReference type="NCBI Taxonomy" id="39272"/>
    <lineage>
        <taxon>Eukaryota</taxon>
        <taxon>Metazoa</taxon>
        <taxon>Ecdysozoa</taxon>
        <taxon>Arthropoda</taxon>
        <taxon>Hexapoda</taxon>
        <taxon>Collembola</taxon>
        <taxon>Symphypleona</taxon>
        <taxon>Sminthuridae</taxon>
        <taxon>Allacma</taxon>
    </lineage>
</organism>
<evidence type="ECO:0000313" key="2">
    <source>
        <dbReference type="EMBL" id="CAG7816081.1"/>
    </source>
</evidence>
<evidence type="ECO:0000313" key="3">
    <source>
        <dbReference type="Proteomes" id="UP000708208"/>
    </source>
</evidence>
<feature type="non-terminal residue" evidence="2">
    <location>
        <position position="130"/>
    </location>
</feature>
<accession>A0A8J2KMC4</accession>
<feature type="region of interest" description="Disordered" evidence="1">
    <location>
        <begin position="26"/>
        <end position="52"/>
    </location>
</feature>
<name>A0A8J2KMC4_9HEXA</name>
<reference evidence="2" key="1">
    <citation type="submission" date="2021-06" db="EMBL/GenBank/DDBJ databases">
        <authorList>
            <person name="Hodson N. C."/>
            <person name="Mongue J. A."/>
            <person name="Jaron S. K."/>
        </authorList>
    </citation>
    <scope>NUCLEOTIDE SEQUENCE</scope>
</reference>
<dbReference type="OrthoDB" id="8193474at2759"/>